<dbReference type="EMBL" id="ACJN02000001">
    <property type="protein sequence ID" value="EFI35311.1"/>
    <property type="molecule type" value="Genomic_DNA"/>
</dbReference>
<evidence type="ECO:0000313" key="2">
    <source>
        <dbReference type="EMBL" id="EFI35311.1"/>
    </source>
</evidence>
<dbReference type="Proteomes" id="UP000005496">
    <property type="component" value="Unassembled WGS sequence"/>
</dbReference>
<evidence type="ECO:0000313" key="3">
    <source>
        <dbReference type="Proteomes" id="UP000005496"/>
    </source>
</evidence>
<reference evidence="2" key="1">
    <citation type="submission" date="2010-05" db="EMBL/GenBank/DDBJ databases">
        <title>The draft genome of Desulfonatronospira thiodismutans ASO3-1.</title>
        <authorList>
            <consortium name="US DOE Joint Genome Institute (JGI-PGF)"/>
            <person name="Lucas S."/>
            <person name="Copeland A."/>
            <person name="Lapidus A."/>
            <person name="Cheng J.-F."/>
            <person name="Bruce D."/>
            <person name="Goodwin L."/>
            <person name="Pitluck S."/>
            <person name="Chertkov O."/>
            <person name="Brettin T."/>
            <person name="Detter J.C."/>
            <person name="Han C."/>
            <person name="Land M.L."/>
            <person name="Hauser L."/>
            <person name="Kyrpides N."/>
            <person name="Mikhailova N."/>
            <person name="Muyzer G."/>
            <person name="Woyke T."/>
        </authorList>
    </citation>
    <scope>NUCLEOTIDE SEQUENCE [LARGE SCALE GENOMIC DNA]</scope>
    <source>
        <strain evidence="2">ASO3-1</strain>
    </source>
</reference>
<dbReference type="GO" id="GO:0006313">
    <property type="term" value="P:DNA transposition"/>
    <property type="evidence" value="ECO:0007669"/>
    <property type="project" value="InterPro"/>
</dbReference>
<dbReference type="Pfam" id="PF13751">
    <property type="entry name" value="DDE_Tnp_1_6"/>
    <property type="match status" value="1"/>
</dbReference>
<accession>D6SKV0</accession>
<sequence>MELTDNGYESDANHQALQEKGVDLIAPPTGKPPEGFRVMDFELSRHAFQEDQERINLFKQRAGGEAGFSQLKVNLGLRRLRCRGSVKSKFKIIMAVTSLNIKRAFNWMEGGSSGSRSRKKKDFKADTGILLFFYSYSVHIFVKL</sequence>
<protein>
    <recommendedName>
        <fullName evidence="1">Transposase DDE domain-containing protein</fullName>
    </recommendedName>
</protein>
<dbReference type="AlphaFoldDB" id="D6SKV0"/>
<dbReference type="GO" id="GO:0003677">
    <property type="term" value="F:DNA binding"/>
    <property type="evidence" value="ECO:0007669"/>
    <property type="project" value="InterPro"/>
</dbReference>
<keyword evidence="3" id="KW-1185">Reference proteome</keyword>
<dbReference type="GO" id="GO:0004803">
    <property type="term" value="F:transposase activity"/>
    <property type="evidence" value="ECO:0007669"/>
    <property type="project" value="InterPro"/>
</dbReference>
<gene>
    <name evidence="2" type="ORF">Dthio_PD2726</name>
</gene>
<feature type="domain" description="Transposase DDE" evidence="1">
    <location>
        <begin position="49"/>
        <end position="103"/>
    </location>
</feature>
<name>D6SKV0_9BACT</name>
<organism evidence="2 3">
    <name type="scientific">Desulfonatronospira thiodismutans ASO3-1</name>
    <dbReference type="NCBI Taxonomy" id="555779"/>
    <lineage>
        <taxon>Bacteria</taxon>
        <taxon>Pseudomonadati</taxon>
        <taxon>Thermodesulfobacteriota</taxon>
        <taxon>Desulfovibrionia</taxon>
        <taxon>Desulfovibrionales</taxon>
        <taxon>Desulfonatronovibrionaceae</taxon>
        <taxon>Desulfonatronospira</taxon>
    </lineage>
</organism>
<evidence type="ECO:0000259" key="1">
    <source>
        <dbReference type="Pfam" id="PF13751"/>
    </source>
</evidence>
<comment type="caution">
    <text evidence="2">The sequence shown here is derived from an EMBL/GenBank/DDBJ whole genome shotgun (WGS) entry which is preliminary data.</text>
</comment>
<proteinExistence type="predicted"/>
<dbReference type="InterPro" id="IPR025668">
    <property type="entry name" value="Tnp_DDE_dom"/>
</dbReference>